<keyword evidence="3" id="KW-0067">ATP-binding</keyword>
<dbReference type="NCBIfam" id="TIGR01613">
    <property type="entry name" value="primase_Cterm"/>
    <property type="match status" value="1"/>
</dbReference>
<dbReference type="InterPro" id="IPR014818">
    <property type="entry name" value="Phage/plasmid_primase_P4_C"/>
</dbReference>
<name>U6A3J8_9VIRU</name>
<evidence type="ECO:0000256" key="2">
    <source>
        <dbReference type="ARBA" id="ARBA00022801"/>
    </source>
</evidence>
<keyword evidence="1" id="KW-0547">Nucleotide-binding</keyword>
<dbReference type="GO" id="GO:0004386">
    <property type="term" value="F:helicase activity"/>
    <property type="evidence" value="ECO:0007669"/>
    <property type="project" value="UniProtKB-KW"/>
</dbReference>
<evidence type="ECO:0000256" key="1">
    <source>
        <dbReference type="ARBA" id="ARBA00022741"/>
    </source>
</evidence>
<evidence type="ECO:0000313" key="5">
    <source>
        <dbReference type="EMBL" id="AHA12062.1"/>
    </source>
</evidence>
<accession>U6A3J8</accession>
<dbReference type="Pfam" id="PF08706">
    <property type="entry name" value="D5_N"/>
    <property type="match status" value="1"/>
</dbReference>
<dbReference type="PANTHER" id="PTHR35372:SF2">
    <property type="entry name" value="SF3 HELICASE DOMAIN-CONTAINING PROTEIN"/>
    <property type="match status" value="1"/>
</dbReference>
<keyword evidence="5" id="KW-0347">Helicase</keyword>
<dbReference type="InterPro" id="IPR014819">
    <property type="entry name" value="PriCT_2"/>
</dbReference>
<dbReference type="Pfam" id="PF08707">
    <property type="entry name" value="PriCT_2"/>
    <property type="match status" value="1"/>
</dbReference>
<dbReference type="InterPro" id="IPR051620">
    <property type="entry name" value="ORF904-like_C"/>
</dbReference>
<evidence type="ECO:0000256" key="3">
    <source>
        <dbReference type="ARBA" id="ARBA00022840"/>
    </source>
</evidence>
<dbReference type="PANTHER" id="PTHR35372">
    <property type="entry name" value="ATP BINDING PROTEIN-RELATED"/>
    <property type="match status" value="1"/>
</dbReference>
<sequence>MKRTREVGISQTVSGDFSFESKLNGGEETVQRHFRIFGFFSRCQGNSVYSHLLFSFWKVRSRGSQKFEGFFEVYNNAVENGVTLCITEMPYKYHPLYVDVDFRFKDSGKKMPKRKYTKEHVVAVIRAYQNVIRVIVPEFDQTERMLSCLVLERSSPRLVEEQVKDGFHLFFPFFIVASNVQNVFMRQKVVKELVETGAFKDLEMLETEEKCIDSLKGKPWLMYGSTKPGNLGDFLEPYTISQVYSDELEEIDVDSLLGEEADEMDLEIPKDLPYILSIQRRREPTPIVRGIIPSEKKMTRRKRPARLTKTVDQIMADIAEVRNSRVLDMLDGSRAENYDDWMNVGWTLFNIGNGLPEALELWIDFSSRASNFDEKKCEYLWDTMEMKGKSIGSLYQMAKNDNPEKYNDWKKEKSSEAMKGAMTAAKPTHANIASLIHIKYSDRFVCADSKANVWYEFRGHRWHKMDDANELMRIISFELPEEFRVEINRLSAITGQSQDPNSQLTIKKCVDIQSKLQMDGFSQGVMKMCKRLFLNEHFLSKLDENRDLLGMEDGVCDLKLGIFRDGSPDDYISMSTGISYKSLSEEDRSVIECREFLKKLFPNPRIRKCALRMVSSCMQGGNRNKRIYICTGKGNNGKSVFFSLLEYIFGQYLIKFPREMCLAGRAGNPSSARPELARAPGTRYGVIQEVHKNEKFNPGILKELSGNDSFFVRNLFEKGRDIKPMFTIFMMANKPPGVPGSDQATWNRIRLIPFEATFLSEQDENWIEDPELRREAKMFKADEHFEEKIPGLAHALLWLCVEDFRKYKEEGLCEPEEVEAATAKMRARNDTIRKYIRDCLIVDREKKEEDDEKTFLTVSELFNHYKEWHDENFPSYAVRKTMTILKFRKQFARAVKIQPINGKKFEGLSFKEQENLEDDEGKGDEDF</sequence>
<dbReference type="Pfam" id="PF23162">
    <property type="entry name" value="AEP_C962R"/>
    <property type="match status" value="1"/>
</dbReference>
<dbReference type="EMBL" id="KF582412">
    <property type="protein sequence ID" value="AHA12062.1"/>
    <property type="molecule type" value="Genomic_DNA"/>
</dbReference>
<dbReference type="InterPro" id="IPR056443">
    <property type="entry name" value="AEP_C962R"/>
</dbReference>
<dbReference type="Gene3D" id="3.40.50.300">
    <property type="entry name" value="P-loop containing nucleotide triphosphate hydrolases"/>
    <property type="match status" value="1"/>
</dbReference>
<dbReference type="PROSITE" id="PS51206">
    <property type="entry name" value="SF3_HELICASE_1"/>
    <property type="match status" value="1"/>
</dbReference>
<proteinExistence type="predicted"/>
<dbReference type="InterPro" id="IPR027417">
    <property type="entry name" value="P-loop_NTPase"/>
</dbReference>
<keyword evidence="2" id="KW-0378">Hydrolase</keyword>
<dbReference type="InterPro" id="IPR006500">
    <property type="entry name" value="Helicase_put_C_phage/plasmid"/>
</dbReference>
<dbReference type="GO" id="GO:0005524">
    <property type="term" value="F:ATP binding"/>
    <property type="evidence" value="ECO:0007669"/>
    <property type="project" value="UniProtKB-KW"/>
</dbReference>
<dbReference type="GO" id="GO:0016817">
    <property type="term" value="F:hydrolase activity, acting on acid anhydrides"/>
    <property type="evidence" value="ECO:0007669"/>
    <property type="project" value="InterPro"/>
</dbReference>
<feature type="domain" description="SF3 helicase" evidence="4">
    <location>
        <begin position="588"/>
        <end position="767"/>
    </location>
</feature>
<reference evidence="5" key="1">
    <citation type="journal article" date="2014" name="Arch. Virol.">
        <title>Complete genome sequence of Tunisvirus, a new member of the proposed family Marseilleviridae.</title>
        <authorList>
            <person name="Aherfi S."/>
            <person name="Boughalmi M."/>
            <person name="Pagnier I."/>
            <person name="Fournous G."/>
            <person name="La Scola B."/>
            <person name="Raoult D."/>
            <person name="Colson P."/>
        </authorList>
    </citation>
    <scope>NUCLEOTIDE SEQUENCE</scope>
    <source>
        <strain evidence="5">SSV</strain>
    </source>
</reference>
<dbReference type="InterPro" id="IPR014015">
    <property type="entry name" value="Helicase_SF3_DNA-vir"/>
</dbReference>
<evidence type="ECO:0000259" key="4">
    <source>
        <dbReference type="PROSITE" id="PS51206"/>
    </source>
</evidence>
<organism evidence="5">
    <name type="scientific">Senegalvirus marseillevirus</name>
    <dbReference type="NCBI Taxonomy" id="944645"/>
    <lineage>
        <taxon>Viruses</taxon>
        <taxon>Varidnaviria</taxon>
        <taxon>Bamfordvirae</taxon>
        <taxon>Nucleocytoviricota</taxon>
        <taxon>Megaviricetes</taxon>
        <taxon>Pimascovirales</taxon>
        <taxon>Pimascovirales incertae sedis</taxon>
        <taxon>Marseilleviridae</taxon>
        <taxon>Marseillevirus</taxon>
        <taxon>Marseillevirus senegalense</taxon>
    </lineage>
</organism>
<protein>
    <submittedName>
        <fullName evidence="5">D5 helicase primase</fullName>
    </submittedName>
</protein>